<feature type="chain" id="PRO_5047226457" evidence="1">
    <location>
        <begin position="23"/>
        <end position="94"/>
    </location>
</feature>
<dbReference type="EMBL" id="JBHTHX010000177">
    <property type="protein sequence ID" value="MFD0884504.1"/>
    <property type="molecule type" value="Genomic_DNA"/>
</dbReference>
<comment type="caution">
    <text evidence="2">The sequence shown here is derived from an EMBL/GenBank/DDBJ whole genome shotgun (WGS) entry which is preliminary data.</text>
</comment>
<organism evidence="2 3">
    <name type="scientific">Streptosporangium algeriense</name>
    <dbReference type="NCBI Taxonomy" id="1682748"/>
    <lineage>
        <taxon>Bacteria</taxon>
        <taxon>Bacillati</taxon>
        <taxon>Actinomycetota</taxon>
        <taxon>Actinomycetes</taxon>
        <taxon>Streptosporangiales</taxon>
        <taxon>Streptosporangiaceae</taxon>
        <taxon>Streptosporangium</taxon>
    </lineage>
</organism>
<evidence type="ECO:0000256" key="1">
    <source>
        <dbReference type="SAM" id="SignalP"/>
    </source>
</evidence>
<evidence type="ECO:0000313" key="2">
    <source>
        <dbReference type="EMBL" id="MFD0884504.1"/>
    </source>
</evidence>
<keyword evidence="3" id="KW-1185">Reference proteome</keyword>
<feature type="non-terminal residue" evidence="2">
    <location>
        <position position="94"/>
    </location>
</feature>
<keyword evidence="1" id="KW-0732">Signal</keyword>
<gene>
    <name evidence="2" type="ORF">ACFQ08_08040</name>
</gene>
<dbReference type="Proteomes" id="UP001597024">
    <property type="component" value="Unassembled WGS sequence"/>
</dbReference>
<sequence>MRRTLAVFALVLGVLWPGAAHAAAQPAVRVTAHADDPGRVVLIGVPGLLWSDLTPESTPNLWALAGRSATGSLSVRTVGRVTCPYDGWLTVSAG</sequence>
<name>A0ABW3DMT4_9ACTN</name>
<protein>
    <submittedName>
        <fullName evidence="2">Uncharacterized protein</fullName>
    </submittedName>
</protein>
<feature type="signal peptide" evidence="1">
    <location>
        <begin position="1"/>
        <end position="22"/>
    </location>
</feature>
<reference evidence="3" key="1">
    <citation type="journal article" date="2019" name="Int. J. Syst. Evol. Microbiol.">
        <title>The Global Catalogue of Microorganisms (GCM) 10K type strain sequencing project: providing services to taxonomists for standard genome sequencing and annotation.</title>
        <authorList>
            <consortium name="The Broad Institute Genomics Platform"/>
            <consortium name="The Broad Institute Genome Sequencing Center for Infectious Disease"/>
            <person name="Wu L."/>
            <person name="Ma J."/>
        </authorList>
    </citation>
    <scope>NUCLEOTIDE SEQUENCE [LARGE SCALE GENOMIC DNA]</scope>
    <source>
        <strain evidence="3">CCUG 62974</strain>
    </source>
</reference>
<proteinExistence type="predicted"/>
<evidence type="ECO:0000313" key="3">
    <source>
        <dbReference type="Proteomes" id="UP001597024"/>
    </source>
</evidence>
<accession>A0ABW3DMT4</accession>